<keyword evidence="1" id="KW-0472">Membrane</keyword>
<feature type="transmembrane region" description="Helical" evidence="1">
    <location>
        <begin position="234"/>
        <end position="252"/>
    </location>
</feature>
<feature type="transmembrane region" description="Helical" evidence="1">
    <location>
        <begin position="193"/>
        <end position="214"/>
    </location>
</feature>
<gene>
    <name evidence="3" type="ORF">IQ276_15995</name>
</gene>
<dbReference type="AlphaFoldDB" id="A0A8J6ZM60"/>
<keyword evidence="4" id="KW-1185">Reference proteome</keyword>
<dbReference type="CDD" id="cd03392">
    <property type="entry name" value="PAP2_like_2"/>
    <property type="match status" value="1"/>
</dbReference>
<organism evidence="3 4">
    <name type="scientific">Desmonostoc muscorum LEGE 12446</name>
    <dbReference type="NCBI Taxonomy" id="1828758"/>
    <lineage>
        <taxon>Bacteria</taxon>
        <taxon>Bacillati</taxon>
        <taxon>Cyanobacteriota</taxon>
        <taxon>Cyanophyceae</taxon>
        <taxon>Nostocales</taxon>
        <taxon>Nostocaceae</taxon>
        <taxon>Desmonostoc</taxon>
    </lineage>
</organism>
<dbReference type="PANTHER" id="PTHR14969">
    <property type="entry name" value="SPHINGOSINE-1-PHOSPHATE PHOSPHOHYDROLASE"/>
    <property type="match status" value="1"/>
</dbReference>
<dbReference type="InterPro" id="IPR000326">
    <property type="entry name" value="PAP2/HPO"/>
</dbReference>
<feature type="transmembrane region" description="Helical" evidence="1">
    <location>
        <begin position="264"/>
        <end position="283"/>
    </location>
</feature>
<dbReference type="Gene3D" id="1.20.144.10">
    <property type="entry name" value="Phosphatidic acid phosphatase type 2/haloperoxidase"/>
    <property type="match status" value="1"/>
</dbReference>
<proteinExistence type="predicted"/>
<evidence type="ECO:0000313" key="4">
    <source>
        <dbReference type="Proteomes" id="UP000622533"/>
    </source>
</evidence>
<feature type="domain" description="Phosphatidic acid phosphatase type 2/haloperoxidase" evidence="2">
    <location>
        <begin position="196"/>
        <end position="304"/>
    </location>
</feature>
<comment type="caution">
    <text evidence="3">The sequence shown here is derived from an EMBL/GenBank/DDBJ whole genome shotgun (WGS) entry which is preliminary data.</text>
</comment>
<dbReference type="Pfam" id="PF01569">
    <property type="entry name" value="PAP2"/>
    <property type="match status" value="1"/>
</dbReference>
<feature type="transmembrane region" description="Helical" evidence="1">
    <location>
        <begin position="289"/>
        <end position="307"/>
    </location>
</feature>
<dbReference type="PANTHER" id="PTHR14969:SF13">
    <property type="entry name" value="AT30094P"/>
    <property type="match status" value="1"/>
</dbReference>
<evidence type="ECO:0000259" key="2">
    <source>
        <dbReference type="SMART" id="SM00014"/>
    </source>
</evidence>
<sequence>MNVDLSNRYEQNILIQAIHTAVKGRARYKVSGLKHSQSLENYIKTRLSQEKTIAEFQVNHLTGNVLVIFHQDFSPNAIALILQNIVLDYTKFFKKLLINKIDTNEKAKTLPIYTVNNQLIQLSGAIFSLAFCSALLHRYGLDRSILLAIQKLHTPLLDQLMLSITFFGEPLVLLLISLGVEINWLYNNRRWQATTLGIATSSAMVIIYVLKILFGRPRPALWKWIINVGHPSFPSGHAMLSLVVYGLIAYIFAKQFPQWQKPIFSLTTILIIAIGFSRLYLGVHWPTDVFVGYAVGLLCLVACILTLELEQKYRAYQ</sequence>
<dbReference type="RefSeq" id="WP_193917821.1">
    <property type="nucleotide sequence ID" value="NZ_JADEXS020000001.1"/>
</dbReference>
<dbReference type="SMART" id="SM00014">
    <property type="entry name" value="acidPPc"/>
    <property type="match status" value="1"/>
</dbReference>
<reference evidence="3" key="1">
    <citation type="submission" date="2020-10" db="EMBL/GenBank/DDBJ databases">
        <authorList>
            <person name="Castelo-Branco R."/>
            <person name="Eusebio N."/>
            <person name="Adriana R."/>
            <person name="Vieira A."/>
            <person name="Brugerolle De Fraissinette N."/>
            <person name="Rezende De Castro R."/>
            <person name="Schneider M.P."/>
            <person name="Vasconcelos V."/>
            <person name="Leao P.N."/>
        </authorList>
    </citation>
    <scope>NUCLEOTIDE SEQUENCE</scope>
    <source>
        <strain evidence="3">LEGE 12446</strain>
    </source>
</reference>
<feature type="transmembrane region" description="Helical" evidence="1">
    <location>
        <begin position="119"/>
        <end position="140"/>
    </location>
</feature>
<dbReference type="SUPFAM" id="SSF48317">
    <property type="entry name" value="Acid phosphatase/Vanadium-dependent haloperoxidase"/>
    <property type="match status" value="1"/>
</dbReference>
<name>A0A8J6ZM60_DESMC</name>
<dbReference type="Pfam" id="PF19991">
    <property type="entry name" value="HMA_2"/>
    <property type="match status" value="1"/>
</dbReference>
<keyword evidence="1" id="KW-1133">Transmembrane helix</keyword>
<protein>
    <submittedName>
        <fullName evidence="3">Phosphatase PAP2 family protein</fullName>
    </submittedName>
</protein>
<dbReference type="InterPro" id="IPR036938">
    <property type="entry name" value="PAP2/HPO_sf"/>
</dbReference>
<dbReference type="Proteomes" id="UP000622533">
    <property type="component" value="Unassembled WGS sequence"/>
</dbReference>
<evidence type="ECO:0000256" key="1">
    <source>
        <dbReference type="SAM" id="Phobius"/>
    </source>
</evidence>
<feature type="transmembrane region" description="Helical" evidence="1">
    <location>
        <begin position="160"/>
        <end position="186"/>
    </location>
</feature>
<evidence type="ECO:0000313" key="3">
    <source>
        <dbReference type="EMBL" id="MBE9023874.1"/>
    </source>
</evidence>
<dbReference type="EMBL" id="JADEXS010000202">
    <property type="protein sequence ID" value="MBE9023874.1"/>
    <property type="molecule type" value="Genomic_DNA"/>
</dbReference>
<accession>A0A8J6ZM60</accession>
<keyword evidence="1" id="KW-0812">Transmembrane</keyword>